<dbReference type="InterPro" id="IPR006664">
    <property type="entry name" value="OMP_bac"/>
</dbReference>
<dbReference type="PANTHER" id="PTHR30329">
    <property type="entry name" value="STATOR ELEMENT OF FLAGELLAR MOTOR COMPLEX"/>
    <property type="match status" value="1"/>
</dbReference>
<evidence type="ECO:0000259" key="5">
    <source>
        <dbReference type="PROSITE" id="PS51123"/>
    </source>
</evidence>
<evidence type="ECO:0000256" key="2">
    <source>
        <dbReference type="ARBA" id="ARBA00023136"/>
    </source>
</evidence>
<dbReference type="PANTHER" id="PTHR30329:SF21">
    <property type="entry name" value="LIPOPROTEIN YIAD-RELATED"/>
    <property type="match status" value="1"/>
</dbReference>
<feature type="domain" description="OmpA-like" evidence="5">
    <location>
        <begin position="73"/>
        <end position="187"/>
    </location>
</feature>
<gene>
    <name evidence="6" type="ORF">PRZ01_09195</name>
</gene>
<dbReference type="Proteomes" id="UP001219862">
    <property type="component" value="Unassembled WGS sequence"/>
</dbReference>
<dbReference type="PROSITE" id="PS51123">
    <property type="entry name" value="OMPA_2"/>
    <property type="match status" value="1"/>
</dbReference>
<evidence type="ECO:0000313" key="7">
    <source>
        <dbReference type="Proteomes" id="UP001219862"/>
    </source>
</evidence>
<proteinExistence type="predicted"/>
<dbReference type="Gene3D" id="3.30.1330.60">
    <property type="entry name" value="OmpA-like domain"/>
    <property type="match status" value="1"/>
</dbReference>
<evidence type="ECO:0000256" key="4">
    <source>
        <dbReference type="PROSITE-ProRule" id="PRU00473"/>
    </source>
</evidence>
<comment type="caution">
    <text evidence="6">The sequence shown here is derived from an EMBL/GenBank/DDBJ whole genome shotgun (WGS) entry which is preliminary data.</text>
</comment>
<dbReference type="EMBL" id="JAQQXS010000007">
    <property type="protein sequence ID" value="MDC8785363.1"/>
    <property type="molecule type" value="Genomic_DNA"/>
</dbReference>
<dbReference type="InterPro" id="IPR036737">
    <property type="entry name" value="OmpA-like_sf"/>
</dbReference>
<protein>
    <submittedName>
        <fullName evidence="6">OmpA family protein</fullName>
    </submittedName>
</protein>
<dbReference type="InterPro" id="IPR050330">
    <property type="entry name" value="Bact_OuterMem_StrucFunc"/>
</dbReference>
<keyword evidence="3" id="KW-0998">Cell outer membrane</keyword>
<evidence type="ECO:0000256" key="1">
    <source>
        <dbReference type="ARBA" id="ARBA00004442"/>
    </source>
</evidence>
<dbReference type="InterPro" id="IPR006665">
    <property type="entry name" value="OmpA-like"/>
</dbReference>
<keyword evidence="2 4" id="KW-0472">Membrane</keyword>
<evidence type="ECO:0000313" key="6">
    <source>
        <dbReference type="EMBL" id="MDC8785363.1"/>
    </source>
</evidence>
<organism evidence="6 7">
    <name type="scientific">Roseateles koreensis</name>
    <dbReference type="NCBI Taxonomy" id="2987526"/>
    <lineage>
        <taxon>Bacteria</taxon>
        <taxon>Pseudomonadati</taxon>
        <taxon>Pseudomonadota</taxon>
        <taxon>Betaproteobacteria</taxon>
        <taxon>Burkholderiales</taxon>
        <taxon>Sphaerotilaceae</taxon>
        <taxon>Roseateles</taxon>
    </lineage>
</organism>
<comment type="subcellular location">
    <subcellularLocation>
        <location evidence="1">Cell outer membrane</location>
    </subcellularLocation>
</comment>
<dbReference type="Pfam" id="PF00691">
    <property type="entry name" value="OmpA"/>
    <property type="match status" value="1"/>
</dbReference>
<evidence type="ECO:0000256" key="3">
    <source>
        <dbReference type="ARBA" id="ARBA00023237"/>
    </source>
</evidence>
<dbReference type="SUPFAM" id="SSF103088">
    <property type="entry name" value="OmpA-like"/>
    <property type="match status" value="1"/>
</dbReference>
<accession>A0ABT5KSP3</accession>
<name>A0ABT5KSP3_9BURK</name>
<dbReference type="PRINTS" id="PR01021">
    <property type="entry name" value="OMPADOMAIN"/>
</dbReference>
<dbReference type="RefSeq" id="WP_273596484.1">
    <property type="nucleotide sequence ID" value="NZ_JAQQXS010000007.1"/>
</dbReference>
<keyword evidence="7" id="KW-1185">Reference proteome</keyword>
<reference evidence="6 7" key="1">
    <citation type="submission" date="2022-10" db="EMBL/GenBank/DDBJ databases">
        <title>paucibacter sp. hw8 Genome sequencing.</title>
        <authorList>
            <person name="Park S."/>
        </authorList>
    </citation>
    <scope>NUCLEOTIDE SEQUENCE [LARGE SCALE GENOMIC DNA]</scope>
    <source>
        <strain evidence="7">hw8</strain>
    </source>
</reference>
<sequence>MAALIGCQSPRERIILLPQADGRSSGAVLVTTEQGQSLLLEQAYAQADAAAGALKPSMSDAATVQKNYATLLVMQPARPRSFIVNFRSNSNELTAETAPIVNQVREALNALPGGELVVIGHTDRVGSAEANDKLSLVRAQTVRDLLVRQGIPRERISVAGRGERDPLVPTASGVAEARNRRVEIKLR</sequence>
<dbReference type="CDD" id="cd07185">
    <property type="entry name" value="OmpA_C-like"/>
    <property type="match status" value="1"/>
</dbReference>